<evidence type="ECO:0000256" key="2">
    <source>
        <dbReference type="ARBA" id="ARBA00022670"/>
    </source>
</evidence>
<reference evidence="5 6" key="1">
    <citation type="submission" date="2019-02" db="EMBL/GenBank/DDBJ databases">
        <authorList>
            <person name="Lehtovirta-Morley E L."/>
        </authorList>
    </citation>
    <scope>NUCLEOTIDE SEQUENCE [LARGE SCALE GENOMIC DNA]</scope>
    <source>
        <strain evidence="5">NFRAN1</strain>
    </source>
</reference>
<dbReference type="InterPro" id="IPR001478">
    <property type="entry name" value="PDZ"/>
</dbReference>
<proteinExistence type="inferred from homology"/>
<comment type="similarity">
    <text evidence="1">Belongs to the peptidase S1C family.</text>
</comment>
<dbReference type="Pfam" id="PF13365">
    <property type="entry name" value="Trypsin_2"/>
    <property type="match status" value="1"/>
</dbReference>
<dbReference type="GO" id="GO:0004252">
    <property type="term" value="F:serine-type endopeptidase activity"/>
    <property type="evidence" value="ECO:0007669"/>
    <property type="project" value="InterPro"/>
</dbReference>
<dbReference type="InterPro" id="IPR009003">
    <property type="entry name" value="Peptidase_S1_PA"/>
</dbReference>
<dbReference type="InterPro" id="IPR001940">
    <property type="entry name" value="Peptidase_S1C"/>
</dbReference>
<dbReference type="Pfam" id="PF13180">
    <property type="entry name" value="PDZ_2"/>
    <property type="match status" value="1"/>
</dbReference>
<evidence type="ECO:0000256" key="1">
    <source>
        <dbReference type="ARBA" id="ARBA00010541"/>
    </source>
</evidence>
<evidence type="ECO:0000313" key="6">
    <source>
        <dbReference type="Proteomes" id="UP000294299"/>
    </source>
</evidence>
<dbReference type="Proteomes" id="UP000294299">
    <property type="component" value="Chromosome NFRAN"/>
</dbReference>
<dbReference type="PRINTS" id="PR00834">
    <property type="entry name" value="PROTEASES2C"/>
</dbReference>
<evidence type="ECO:0000259" key="4">
    <source>
        <dbReference type="SMART" id="SM00228"/>
    </source>
</evidence>
<feature type="domain" description="PDZ" evidence="4">
    <location>
        <begin position="193"/>
        <end position="272"/>
    </location>
</feature>
<evidence type="ECO:0000313" key="5">
    <source>
        <dbReference type="EMBL" id="VFJ15225.1"/>
    </source>
</evidence>
<dbReference type="GO" id="GO:0006508">
    <property type="term" value="P:proteolysis"/>
    <property type="evidence" value="ECO:0007669"/>
    <property type="project" value="UniProtKB-KW"/>
</dbReference>
<dbReference type="SMART" id="SM00228">
    <property type="entry name" value="PDZ"/>
    <property type="match status" value="1"/>
</dbReference>
<dbReference type="Gene3D" id="2.30.42.10">
    <property type="match status" value="1"/>
</dbReference>
<dbReference type="PANTHER" id="PTHR22939">
    <property type="entry name" value="SERINE PROTEASE FAMILY S1C HTRA-RELATED"/>
    <property type="match status" value="1"/>
</dbReference>
<dbReference type="GeneID" id="39422013"/>
<dbReference type="AlphaFoldDB" id="A0A484IHT6"/>
<dbReference type="SUPFAM" id="SSF50494">
    <property type="entry name" value="Trypsin-like serine proteases"/>
    <property type="match status" value="1"/>
</dbReference>
<dbReference type="InterPro" id="IPR036034">
    <property type="entry name" value="PDZ_sf"/>
</dbReference>
<dbReference type="KEGG" id="nfn:NFRAN_2902"/>
<dbReference type="PANTHER" id="PTHR22939:SF129">
    <property type="entry name" value="SERINE PROTEASE HTRA2, MITOCHONDRIAL"/>
    <property type="match status" value="1"/>
</dbReference>
<dbReference type="SUPFAM" id="SSF50156">
    <property type="entry name" value="PDZ domain-like"/>
    <property type="match status" value="1"/>
</dbReference>
<organism evidence="5 6">
    <name type="scientific">Candidatus Nitrosocosmicus franklandianus</name>
    <dbReference type="NCBI Taxonomy" id="1798806"/>
    <lineage>
        <taxon>Archaea</taxon>
        <taxon>Nitrososphaerota</taxon>
        <taxon>Nitrososphaeria</taxon>
        <taxon>Nitrososphaerales</taxon>
        <taxon>Nitrososphaeraceae</taxon>
        <taxon>Candidatus Nitrosocosmicus</taxon>
    </lineage>
</organism>
<dbReference type="RefSeq" id="WP_232038015.1">
    <property type="nucleotide sequence ID" value="NZ_LR216287.1"/>
</dbReference>
<keyword evidence="6" id="KW-1185">Reference proteome</keyword>
<name>A0A484IHT6_9ARCH</name>
<evidence type="ECO:0000256" key="3">
    <source>
        <dbReference type="ARBA" id="ARBA00022801"/>
    </source>
</evidence>
<dbReference type="EMBL" id="LR216287">
    <property type="protein sequence ID" value="VFJ15225.1"/>
    <property type="molecule type" value="Genomic_DNA"/>
</dbReference>
<accession>A0A484IHT6</accession>
<sequence length="289" mass="31170">MVKDQLLRIFPVQGVGSGIIIDKKGYILTNNHVIEKSNKLKVTTTDGNIYEGAVVGTDKHTDLAIIKIDSKDALSAAELGNSDQLKIGQIVIAIGNPFGLDGGPSVTAGIISSLSRRLQFENGIMELIQTDASINPGNSGGPLVNTKAEVIGINTAKMPYAQGIGFAVPINVAKTIIDELIRNGRVTNRPWIGIFAIKIDKELASSYRLPSIQGALIAEIQLDSPAYTADLRKGDIIESIDGITIVDPVQISSYIRKLSIRDKIIVKINRYGKIIEKEIVLMPFPTSIN</sequence>
<gene>
    <name evidence="5" type="primary">hhoA</name>
    <name evidence="5" type="ORF">NFRAN_2902</name>
</gene>
<dbReference type="Gene3D" id="2.40.10.120">
    <property type="match status" value="1"/>
</dbReference>
<keyword evidence="3" id="KW-0378">Hydrolase</keyword>
<protein>
    <submittedName>
        <fullName evidence="5">Putative serine protease HhoA</fullName>
    </submittedName>
</protein>
<keyword evidence="2 5" id="KW-0645">Protease</keyword>